<feature type="binding site" evidence="1">
    <location>
        <position position="67"/>
    </location>
    <ligand>
        <name>ATP</name>
        <dbReference type="ChEBI" id="CHEBI:30616"/>
    </ligand>
</feature>
<keyword evidence="1" id="KW-0067">ATP-binding</keyword>
<evidence type="ECO:0000313" key="4">
    <source>
        <dbReference type="EMBL" id="BAY81232.1"/>
    </source>
</evidence>
<keyword evidence="4" id="KW-0808">Transferase</keyword>
<dbReference type="AlphaFoldDB" id="A0A1Z4LJ21"/>
<dbReference type="CDD" id="cd14014">
    <property type="entry name" value="STKc_PknB_like"/>
    <property type="match status" value="1"/>
</dbReference>
<dbReference type="InterPro" id="IPR005532">
    <property type="entry name" value="SUMF_dom"/>
</dbReference>
<dbReference type="PANTHER" id="PTHR23150">
    <property type="entry name" value="SULFATASE MODIFYING FACTOR 1, 2"/>
    <property type="match status" value="1"/>
</dbReference>
<feature type="compositionally biased region" description="Polar residues" evidence="2">
    <location>
        <begin position="335"/>
        <end position="346"/>
    </location>
</feature>
<dbReference type="Gene3D" id="3.90.1580.10">
    <property type="entry name" value="paralog of FGE (formylglycine-generating enzyme)"/>
    <property type="match status" value="1"/>
</dbReference>
<dbReference type="Gene3D" id="1.10.510.10">
    <property type="entry name" value="Transferase(Phosphotransferase) domain 1"/>
    <property type="match status" value="1"/>
</dbReference>
<dbReference type="SMART" id="SM00220">
    <property type="entry name" value="S_TKc"/>
    <property type="match status" value="1"/>
</dbReference>
<gene>
    <name evidence="4" type="ORF">NIES267_07070</name>
</gene>
<name>A0A1Z4LJ21_9CYAN</name>
<dbReference type="InterPro" id="IPR011009">
    <property type="entry name" value="Kinase-like_dom_sf"/>
</dbReference>
<dbReference type="InterPro" id="IPR051043">
    <property type="entry name" value="Sulfatase_Mod_Factor_Kinase"/>
</dbReference>
<dbReference type="Proteomes" id="UP000218418">
    <property type="component" value="Chromosome"/>
</dbReference>
<dbReference type="InterPro" id="IPR016187">
    <property type="entry name" value="CTDL_fold"/>
</dbReference>
<dbReference type="Pfam" id="PF03781">
    <property type="entry name" value="FGE-sulfatase"/>
    <property type="match status" value="1"/>
</dbReference>
<evidence type="ECO:0000259" key="3">
    <source>
        <dbReference type="PROSITE" id="PS50011"/>
    </source>
</evidence>
<feature type="domain" description="Protein kinase" evidence="3">
    <location>
        <begin position="37"/>
        <end position="307"/>
    </location>
</feature>
<dbReference type="InterPro" id="IPR000719">
    <property type="entry name" value="Prot_kinase_dom"/>
</dbReference>
<dbReference type="GO" id="GO:0004674">
    <property type="term" value="F:protein serine/threonine kinase activity"/>
    <property type="evidence" value="ECO:0007669"/>
    <property type="project" value="UniProtKB-KW"/>
</dbReference>
<organism evidence="4 5">
    <name type="scientific">Calothrix parasitica NIES-267</name>
    <dbReference type="NCBI Taxonomy" id="1973488"/>
    <lineage>
        <taxon>Bacteria</taxon>
        <taxon>Bacillati</taxon>
        <taxon>Cyanobacteriota</taxon>
        <taxon>Cyanophyceae</taxon>
        <taxon>Nostocales</taxon>
        <taxon>Calotrichaceae</taxon>
        <taxon>Calothrix</taxon>
    </lineage>
</organism>
<evidence type="ECO:0000256" key="1">
    <source>
        <dbReference type="PROSITE-ProRule" id="PRU10141"/>
    </source>
</evidence>
<dbReference type="PROSITE" id="PS50011">
    <property type="entry name" value="PROTEIN_KINASE_DOM"/>
    <property type="match status" value="1"/>
</dbReference>
<keyword evidence="4" id="KW-0418">Kinase</keyword>
<keyword evidence="4" id="KW-0723">Serine/threonine-protein kinase</keyword>
<dbReference type="InterPro" id="IPR017441">
    <property type="entry name" value="Protein_kinase_ATP_BS"/>
</dbReference>
<feature type="region of interest" description="Disordered" evidence="2">
    <location>
        <begin position="315"/>
        <end position="346"/>
    </location>
</feature>
<dbReference type="SUPFAM" id="SSF56436">
    <property type="entry name" value="C-type lectin-like"/>
    <property type="match status" value="1"/>
</dbReference>
<proteinExistence type="predicted"/>
<dbReference type="GO" id="GO:0005524">
    <property type="term" value="F:ATP binding"/>
    <property type="evidence" value="ECO:0007669"/>
    <property type="project" value="UniProtKB-UniRule"/>
</dbReference>
<keyword evidence="1" id="KW-0547">Nucleotide-binding</keyword>
<evidence type="ECO:0000256" key="2">
    <source>
        <dbReference type="SAM" id="MobiDB-lite"/>
    </source>
</evidence>
<sequence>MLICQVPNCSNPFNVEGNKTCTSCGGSDFGKLLRNRYRVLNLLGEGGFSKTYAAVDVDRLDAPCVIKQFFPQVQGTKSRAKAAQLFREEAFRLYDLGENHWQIPRLLAFFEQGSSLYLVQELIEGQTLLDELDNSIFDEDKIIKILTDLLPVLDFIHNNQVIHRDIKPENIIRRNSDGKLVLIDFGGAKQVTQTSLARQATVLYTIGYAPAEQMAGFVFPASDLYALGVTCVRLLTQCLPLPDDSGQFEDRIYDAMNGEWLWRNILQEKGIRISEQLGHVLDKLLQHLVKDRYQSAVEVLKDLTENLTKKIAPKVNSSQTKEENLTPSLLEETSFPDTVTNSNSQPKPTSIVLKSFEFNVVKVDETGNLTKRWSRKANLFIQDLAGQISLEMVSIPGGSFIMGSPRNEGGTDERPQHIVTLKPFFIGKYPITQAQWKAVASFPQVNRSLNPNPSKFKGAILPVENVSWYEAQEFCARLREKTGREYRLPSEAEWEYACRSGTSTAFNFGKSINPELINCNLDKYHPIEAIRKHYKQPKPVGSSGIANDFGLYDMHGQVWEWCADPWHKNYHGGPTDGTVWHSGGDLHRRVIRGGSWSFSSYCCRSASRSWNETEGGLRVCGFRVVSE</sequence>
<dbReference type="GO" id="GO:0120147">
    <property type="term" value="F:formylglycine-generating oxidase activity"/>
    <property type="evidence" value="ECO:0007669"/>
    <property type="project" value="TreeGrafter"/>
</dbReference>
<reference evidence="4 5" key="1">
    <citation type="submission" date="2017-06" db="EMBL/GenBank/DDBJ databases">
        <title>Genome sequencing of cyanobaciteial culture collection at National Institute for Environmental Studies (NIES).</title>
        <authorList>
            <person name="Hirose Y."/>
            <person name="Shimura Y."/>
            <person name="Fujisawa T."/>
            <person name="Nakamura Y."/>
            <person name="Kawachi M."/>
        </authorList>
    </citation>
    <scope>NUCLEOTIDE SEQUENCE [LARGE SCALE GENOMIC DNA]</scope>
    <source>
        <strain evidence="4 5">NIES-267</strain>
    </source>
</reference>
<dbReference type="OrthoDB" id="9801841at2"/>
<accession>A0A1Z4LJ21</accession>
<evidence type="ECO:0000313" key="5">
    <source>
        <dbReference type="Proteomes" id="UP000218418"/>
    </source>
</evidence>
<keyword evidence="5" id="KW-1185">Reference proteome</keyword>
<dbReference type="PROSITE" id="PS00107">
    <property type="entry name" value="PROTEIN_KINASE_ATP"/>
    <property type="match status" value="1"/>
</dbReference>
<dbReference type="PANTHER" id="PTHR23150:SF19">
    <property type="entry name" value="FORMYLGLYCINE-GENERATING ENZYME"/>
    <property type="match status" value="1"/>
</dbReference>
<dbReference type="SUPFAM" id="SSF56112">
    <property type="entry name" value="Protein kinase-like (PK-like)"/>
    <property type="match status" value="1"/>
</dbReference>
<dbReference type="EMBL" id="AP018227">
    <property type="protein sequence ID" value="BAY81232.1"/>
    <property type="molecule type" value="Genomic_DNA"/>
</dbReference>
<dbReference type="InterPro" id="IPR042095">
    <property type="entry name" value="SUMF_sf"/>
</dbReference>
<dbReference type="Gene3D" id="3.30.200.20">
    <property type="entry name" value="Phosphorylase Kinase, domain 1"/>
    <property type="match status" value="1"/>
</dbReference>
<protein>
    <submittedName>
        <fullName evidence="4">Serine/threonine protein kinase</fullName>
    </submittedName>
</protein>
<dbReference type="Pfam" id="PF00069">
    <property type="entry name" value="Pkinase"/>
    <property type="match status" value="1"/>
</dbReference>